<dbReference type="Proteomes" id="UP000321436">
    <property type="component" value="Unassembled WGS sequence"/>
</dbReference>
<dbReference type="PANTHER" id="PTHR42852:SF13">
    <property type="entry name" value="PROTEIN DIPZ"/>
    <property type="match status" value="1"/>
</dbReference>
<dbReference type="InterPro" id="IPR050553">
    <property type="entry name" value="Thioredoxin_ResA/DsbE_sf"/>
</dbReference>
<dbReference type="AlphaFoldDB" id="A0A512RQ09"/>
<dbReference type="GO" id="GO:0016491">
    <property type="term" value="F:oxidoreductase activity"/>
    <property type="evidence" value="ECO:0007669"/>
    <property type="project" value="InterPro"/>
</dbReference>
<evidence type="ECO:0000313" key="3">
    <source>
        <dbReference type="Proteomes" id="UP000321436"/>
    </source>
</evidence>
<organism evidence="2 3">
    <name type="scientific">Chitinophaga cymbidii</name>
    <dbReference type="NCBI Taxonomy" id="1096750"/>
    <lineage>
        <taxon>Bacteria</taxon>
        <taxon>Pseudomonadati</taxon>
        <taxon>Bacteroidota</taxon>
        <taxon>Chitinophagia</taxon>
        <taxon>Chitinophagales</taxon>
        <taxon>Chitinophagaceae</taxon>
        <taxon>Chitinophaga</taxon>
    </lineage>
</organism>
<keyword evidence="3" id="KW-1185">Reference proteome</keyword>
<evidence type="ECO:0000259" key="1">
    <source>
        <dbReference type="PROSITE" id="PS51352"/>
    </source>
</evidence>
<dbReference type="PANTHER" id="PTHR42852">
    <property type="entry name" value="THIOL:DISULFIDE INTERCHANGE PROTEIN DSBE"/>
    <property type="match status" value="1"/>
</dbReference>
<reference evidence="2 3" key="1">
    <citation type="submission" date="2019-07" db="EMBL/GenBank/DDBJ databases">
        <title>Whole genome shotgun sequence of Chitinophaga cymbidii NBRC 109752.</title>
        <authorList>
            <person name="Hosoyama A."/>
            <person name="Uohara A."/>
            <person name="Ohji S."/>
            <person name="Ichikawa N."/>
        </authorList>
    </citation>
    <scope>NUCLEOTIDE SEQUENCE [LARGE SCALE GENOMIC DNA]</scope>
    <source>
        <strain evidence="2 3">NBRC 109752</strain>
    </source>
</reference>
<feature type="domain" description="Thioredoxin" evidence="1">
    <location>
        <begin position="28"/>
        <end position="187"/>
    </location>
</feature>
<dbReference type="Pfam" id="PF00578">
    <property type="entry name" value="AhpC-TSA"/>
    <property type="match status" value="1"/>
</dbReference>
<sequence length="468" mass="54026">MKKIITTCCSILIGISQISGQLIKDTDLREGDILPNITLKKVMDNSGNLYSDYIGKTTLQDFRGKLIILDFWTTYCSPCIKGFYGLSALQEKFKNQIQIFLVNPWEDENRVKKWLKQQNGKRAPADNIVPDNLPMLADAKNFLKLFPIRGEIGYHVWIGADGRVKLRGISENTHEKKIQEALSGVKISYIEDNALAYDRNKPYFVQQSPISGNRPLYSSNFGGFDDKGASAYGSAVEDFIDSLLGTQRNTYLNMGILELYQAALKDDLLLDDHFLYGSRFLLEVSDTAMISQSDVILKRKATDADYRHKVCYEQVLPLSIPDSLVNTFMLQDIERFFENYLGIYGRWEERTVPCLKLQFTGDIDRIKSTQDNPSFDFSYADNIIQNNYYGYNIRNLFYEYFQKLKSVYYFKVDRPIIDDTGYNERIDLILPNPTKIKNYEEFEKILETRGFKLKPDSVKLKMFVISML</sequence>
<dbReference type="PROSITE" id="PS51352">
    <property type="entry name" value="THIOREDOXIN_2"/>
    <property type="match status" value="1"/>
</dbReference>
<dbReference type="InterPro" id="IPR036249">
    <property type="entry name" value="Thioredoxin-like_sf"/>
</dbReference>
<dbReference type="SUPFAM" id="SSF52833">
    <property type="entry name" value="Thioredoxin-like"/>
    <property type="match status" value="1"/>
</dbReference>
<proteinExistence type="predicted"/>
<accession>A0A512RQ09</accession>
<dbReference type="RefSeq" id="WP_186831182.1">
    <property type="nucleotide sequence ID" value="NZ_BKAU01000005.1"/>
</dbReference>
<dbReference type="InterPro" id="IPR013766">
    <property type="entry name" value="Thioredoxin_domain"/>
</dbReference>
<dbReference type="Gene3D" id="3.40.30.10">
    <property type="entry name" value="Glutaredoxin"/>
    <property type="match status" value="1"/>
</dbReference>
<dbReference type="InterPro" id="IPR000866">
    <property type="entry name" value="AhpC/TSA"/>
</dbReference>
<dbReference type="EMBL" id="BKAU01000005">
    <property type="protein sequence ID" value="GEP97781.1"/>
    <property type="molecule type" value="Genomic_DNA"/>
</dbReference>
<dbReference type="CDD" id="cd02966">
    <property type="entry name" value="TlpA_like_family"/>
    <property type="match status" value="1"/>
</dbReference>
<protein>
    <recommendedName>
        <fullName evidence="1">Thioredoxin domain-containing protein</fullName>
    </recommendedName>
</protein>
<name>A0A512RQ09_9BACT</name>
<comment type="caution">
    <text evidence="2">The sequence shown here is derived from an EMBL/GenBank/DDBJ whole genome shotgun (WGS) entry which is preliminary data.</text>
</comment>
<gene>
    <name evidence="2" type="ORF">CCY01nite_40410</name>
</gene>
<evidence type="ECO:0000313" key="2">
    <source>
        <dbReference type="EMBL" id="GEP97781.1"/>
    </source>
</evidence>
<dbReference type="GO" id="GO:0016209">
    <property type="term" value="F:antioxidant activity"/>
    <property type="evidence" value="ECO:0007669"/>
    <property type="project" value="InterPro"/>
</dbReference>